<comment type="caution">
    <text evidence="8">The sequence shown here is derived from an EMBL/GenBank/DDBJ whole genome shotgun (WGS) entry which is preliminary data.</text>
</comment>
<dbReference type="PANTHER" id="PTHR43025:SF3">
    <property type="entry name" value="MONOGALACTOSYLDIACYLGLYCEROL SYNTHASE 1, CHLOROPLASTIC"/>
    <property type="match status" value="1"/>
</dbReference>
<keyword evidence="5" id="KW-0175">Coiled coil</keyword>
<dbReference type="RefSeq" id="WP_138129529.1">
    <property type="nucleotide sequence ID" value="NZ_SWLG01000030.1"/>
</dbReference>
<comment type="subcellular location">
    <subcellularLocation>
        <location evidence="1">Membrane</location>
    </subcellularLocation>
</comment>
<name>A0A5R9F2D2_9BACL</name>
<dbReference type="InterPro" id="IPR007235">
    <property type="entry name" value="Glyco_trans_28_C"/>
</dbReference>
<evidence type="ECO:0000256" key="4">
    <source>
        <dbReference type="ARBA" id="ARBA00022679"/>
    </source>
</evidence>
<proteinExistence type="inferred from homology"/>
<dbReference type="GO" id="GO:0016758">
    <property type="term" value="F:hexosyltransferase activity"/>
    <property type="evidence" value="ECO:0007669"/>
    <property type="project" value="InterPro"/>
</dbReference>
<keyword evidence="9" id="KW-1185">Reference proteome</keyword>
<accession>A0A5R9F2D2</accession>
<evidence type="ECO:0000256" key="5">
    <source>
        <dbReference type="SAM" id="Coils"/>
    </source>
</evidence>
<dbReference type="Pfam" id="PF04101">
    <property type="entry name" value="Glyco_tran_28_C"/>
    <property type="match status" value="1"/>
</dbReference>
<evidence type="ECO:0000259" key="7">
    <source>
        <dbReference type="Pfam" id="PF06925"/>
    </source>
</evidence>
<organism evidence="8 9">
    <name type="scientific">Exobacillus caeni</name>
    <dbReference type="NCBI Taxonomy" id="2574798"/>
    <lineage>
        <taxon>Bacteria</taxon>
        <taxon>Bacillati</taxon>
        <taxon>Bacillota</taxon>
        <taxon>Bacilli</taxon>
        <taxon>Bacillales</taxon>
        <taxon>Guptibacillaceae</taxon>
        <taxon>Exobacillus</taxon>
    </lineage>
</organism>
<feature type="domain" description="Glycosyl transferase family 28 C-terminal" evidence="6">
    <location>
        <begin position="203"/>
        <end position="358"/>
    </location>
</feature>
<feature type="domain" description="Diacylglycerol glucosyltransferase N-terminal" evidence="7">
    <location>
        <begin position="16"/>
        <end position="184"/>
    </location>
</feature>
<dbReference type="AlphaFoldDB" id="A0A5R9F2D2"/>
<dbReference type="OrthoDB" id="9815663at2"/>
<dbReference type="SUPFAM" id="SSF53756">
    <property type="entry name" value="UDP-Glycosyltransferase/glycogen phosphorylase"/>
    <property type="match status" value="1"/>
</dbReference>
<dbReference type="GO" id="GO:0009247">
    <property type="term" value="P:glycolipid biosynthetic process"/>
    <property type="evidence" value="ECO:0007669"/>
    <property type="project" value="InterPro"/>
</dbReference>
<dbReference type="EMBL" id="SWLG01000030">
    <property type="protein sequence ID" value="TLS35073.1"/>
    <property type="molecule type" value="Genomic_DNA"/>
</dbReference>
<dbReference type="Gene3D" id="3.40.50.2000">
    <property type="entry name" value="Glycogen Phosphorylase B"/>
    <property type="match status" value="2"/>
</dbReference>
<dbReference type="InterPro" id="IPR050519">
    <property type="entry name" value="Glycosyltransf_28_UgtP"/>
</dbReference>
<keyword evidence="4 8" id="KW-0808">Transferase</keyword>
<feature type="coiled-coil region" evidence="5">
    <location>
        <begin position="336"/>
        <end position="364"/>
    </location>
</feature>
<evidence type="ECO:0000256" key="2">
    <source>
        <dbReference type="ARBA" id="ARBA00006962"/>
    </source>
</evidence>
<dbReference type="GO" id="GO:0016020">
    <property type="term" value="C:membrane"/>
    <property type="evidence" value="ECO:0007669"/>
    <property type="project" value="UniProtKB-SubCell"/>
</dbReference>
<evidence type="ECO:0000259" key="6">
    <source>
        <dbReference type="Pfam" id="PF04101"/>
    </source>
</evidence>
<dbReference type="Proteomes" id="UP000308230">
    <property type="component" value="Unassembled WGS sequence"/>
</dbReference>
<evidence type="ECO:0000313" key="8">
    <source>
        <dbReference type="EMBL" id="TLS35073.1"/>
    </source>
</evidence>
<dbReference type="InterPro" id="IPR009695">
    <property type="entry name" value="Diacylglyc_glucosyltr_N"/>
</dbReference>
<dbReference type="Pfam" id="PF06925">
    <property type="entry name" value="MGDG_synth"/>
    <property type="match status" value="1"/>
</dbReference>
<sequence>MKKIMLMPFLQISSGHHQVADAIKAWMEEAQPEAVFEKVDILSHSYGKAERLVSLVYLKWIHSFPAVYSFLYKKLACRSGKDKNEKRFLIYLMLFIPKMRRLIEEKKPDLIVCTHAFPSLLASRLKHAGQHSIPIVNVYTDYFINQLWGTKSIDHHLVGDQKLKEHLLEMGIDEHRIHVTGIPVHPVMKWTQEKKNRRSNLIVGIMGGSMGAGGIINFIKKLNPSGAIHYKVFCGKNQELFDFVKNKDNPLLFPVGYIQSREEMSRLYDDLDAVISKPGGVTVSECLTKNVPIFIYHKLPGQEEMNFQLLFSRGLVMDMLDWERTNVEEILLSYFASNEKQAVKQQEERNVEEMEKVLQQIIKDIVKVSSP</sequence>
<gene>
    <name evidence="8" type="ORF">FCL54_22395</name>
</gene>
<comment type="similarity">
    <text evidence="2">Belongs to the glycosyltransferase 28 family.</text>
</comment>
<evidence type="ECO:0000256" key="1">
    <source>
        <dbReference type="ARBA" id="ARBA00004370"/>
    </source>
</evidence>
<reference evidence="8 9" key="1">
    <citation type="submission" date="2019-04" db="EMBL/GenBank/DDBJ databases">
        <title>Bacillus caeni sp. nov., a bacterium isolated from mangrove sediment.</title>
        <authorList>
            <person name="Huang H."/>
            <person name="Mo K."/>
            <person name="Hu Y."/>
        </authorList>
    </citation>
    <scope>NUCLEOTIDE SEQUENCE [LARGE SCALE GENOMIC DNA]</scope>
    <source>
        <strain evidence="8 9">HB172195</strain>
    </source>
</reference>
<keyword evidence="3" id="KW-0328">Glycosyltransferase</keyword>
<dbReference type="PANTHER" id="PTHR43025">
    <property type="entry name" value="MONOGALACTOSYLDIACYLGLYCEROL SYNTHASE"/>
    <property type="match status" value="1"/>
</dbReference>
<evidence type="ECO:0000256" key="3">
    <source>
        <dbReference type="ARBA" id="ARBA00022676"/>
    </source>
</evidence>
<protein>
    <submittedName>
        <fullName evidence="8">Glycosyltransferase</fullName>
    </submittedName>
</protein>
<evidence type="ECO:0000313" key="9">
    <source>
        <dbReference type="Proteomes" id="UP000308230"/>
    </source>
</evidence>